<dbReference type="SUPFAM" id="SSF52833">
    <property type="entry name" value="Thioredoxin-like"/>
    <property type="match status" value="1"/>
</dbReference>
<comment type="subcellular location">
    <subcellularLocation>
        <location evidence="4">Cytoplasm</location>
        <location evidence="4">Cytosol</location>
    </subcellularLocation>
</comment>
<keyword evidence="7" id="KW-1185">Reference proteome</keyword>
<dbReference type="EC" id="2.5.1.18" evidence="4"/>
<accession>A0AAD8TZY2</accession>
<comment type="caution">
    <text evidence="6">The sequence shown here is derived from an EMBL/GenBank/DDBJ whole genome shotgun (WGS) entry which is preliminary data.</text>
</comment>
<organism evidence="6 7">
    <name type="scientific">Lolium multiflorum</name>
    <name type="common">Italian ryegrass</name>
    <name type="synonym">Lolium perenne subsp. multiflorum</name>
    <dbReference type="NCBI Taxonomy" id="4521"/>
    <lineage>
        <taxon>Eukaryota</taxon>
        <taxon>Viridiplantae</taxon>
        <taxon>Streptophyta</taxon>
        <taxon>Embryophyta</taxon>
        <taxon>Tracheophyta</taxon>
        <taxon>Spermatophyta</taxon>
        <taxon>Magnoliopsida</taxon>
        <taxon>Liliopsida</taxon>
        <taxon>Poales</taxon>
        <taxon>Poaceae</taxon>
        <taxon>BOP clade</taxon>
        <taxon>Pooideae</taxon>
        <taxon>Poodae</taxon>
        <taxon>Poeae</taxon>
        <taxon>Poeae Chloroplast Group 2 (Poeae type)</taxon>
        <taxon>Loliodinae</taxon>
        <taxon>Loliinae</taxon>
        <taxon>Lolium</taxon>
    </lineage>
</organism>
<protein>
    <recommendedName>
        <fullName evidence="4">Glutathione S-transferase</fullName>
        <ecNumber evidence="4">2.5.1.18</ecNumber>
    </recommendedName>
</protein>
<dbReference type="AlphaFoldDB" id="A0AAD8TZY2"/>
<sequence>MADEGHVKLLGAVVSPFAVLARMALKMKGVSYEYIGEDMGNKSELLVKSNPVHQKVPMLIHDGKPICESLAIVEFVDELWDTAGRSILPTEPYHRVVARFWAAYTDDKLFPAYFGIHRAATEEERAEKTNETIGVIRQLEVALAECSNGKPFFAGNSVGYLYDR</sequence>
<evidence type="ECO:0000256" key="1">
    <source>
        <dbReference type="ARBA" id="ARBA00022679"/>
    </source>
</evidence>
<dbReference type="PANTHER" id="PTHR11260:SF773">
    <property type="entry name" value="GLUTATHIONE S-TRANSFERASE U26"/>
    <property type="match status" value="1"/>
</dbReference>
<dbReference type="SFLD" id="SFLDG01152">
    <property type="entry name" value="Main.3:_Omega-_and_Tau-like"/>
    <property type="match status" value="1"/>
</dbReference>
<dbReference type="InterPro" id="IPR045074">
    <property type="entry name" value="GST_C_Tau"/>
</dbReference>
<evidence type="ECO:0000256" key="3">
    <source>
        <dbReference type="ARBA" id="ARBA00047960"/>
    </source>
</evidence>
<keyword evidence="4" id="KW-0963">Cytoplasm</keyword>
<dbReference type="PROSITE" id="PS50404">
    <property type="entry name" value="GST_NTER"/>
    <property type="match status" value="1"/>
</dbReference>
<comment type="function">
    <text evidence="4">Is involved in the conjugation of reduced glutathione to a wide number of exogenous and endogenous hydrophobic electrophiles.</text>
</comment>
<dbReference type="InterPro" id="IPR036282">
    <property type="entry name" value="Glutathione-S-Trfase_C_sf"/>
</dbReference>
<comment type="similarity">
    <text evidence="2">Belongs to the GST superfamily. Tau family.</text>
</comment>
<comment type="catalytic activity">
    <reaction evidence="3 4">
        <text>RX + glutathione = an S-substituted glutathione + a halide anion + H(+)</text>
        <dbReference type="Rhea" id="RHEA:16437"/>
        <dbReference type="ChEBI" id="CHEBI:15378"/>
        <dbReference type="ChEBI" id="CHEBI:16042"/>
        <dbReference type="ChEBI" id="CHEBI:17792"/>
        <dbReference type="ChEBI" id="CHEBI:57925"/>
        <dbReference type="ChEBI" id="CHEBI:90779"/>
        <dbReference type="EC" id="2.5.1.18"/>
    </reaction>
</comment>
<dbReference type="InterPro" id="IPR036249">
    <property type="entry name" value="Thioredoxin-like_sf"/>
</dbReference>
<dbReference type="GO" id="GO:0004364">
    <property type="term" value="F:glutathione transferase activity"/>
    <property type="evidence" value="ECO:0007669"/>
    <property type="project" value="UniProtKB-UniRule"/>
</dbReference>
<evidence type="ECO:0000259" key="5">
    <source>
        <dbReference type="PROSITE" id="PS50404"/>
    </source>
</evidence>
<evidence type="ECO:0000313" key="7">
    <source>
        <dbReference type="Proteomes" id="UP001231189"/>
    </source>
</evidence>
<dbReference type="InterPro" id="IPR040079">
    <property type="entry name" value="Glutathione_S-Trfase"/>
</dbReference>
<dbReference type="InterPro" id="IPR004045">
    <property type="entry name" value="Glutathione_S-Trfase_N"/>
</dbReference>
<proteinExistence type="inferred from homology"/>
<evidence type="ECO:0000256" key="2">
    <source>
        <dbReference type="ARBA" id="ARBA00025743"/>
    </source>
</evidence>
<dbReference type="InterPro" id="IPR045073">
    <property type="entry name" value="Omega/Tau-like"/>
</dbReference>
<dbReference type="FunFam" id="3.40.30.10:FF:000044">
    <property type="entry name" value="Glutathione S-transferase GSTU6"/>
    <property type="match status" value="1"/>
</dbReference>
<reference evidence="6" key="1">
    <citation type="submission" date="2023-07" db="EMBL/GenBank/DDBJ databases">
        <title>A chromosome-level genome assembly of Lolium multiflorum.</title>
        <authorList>
            <person name="Chen Y."/>
            <person name="Copetti D."/>
            <person name="Kolliker R."/>
            <person name="Studer B."/>
        </authorList>
    </citation>
    <scope>NUCLEOTIDE SEQUENCE</scope>
    <source>
        <strain evidence="6">02402/16</strain>
        <tissue evidence="6">Leaf</tissue>
    </source>
</reference>
<dbReference type="Gene3D" id="3.40.30.10">
    <property type="entry name" value="Glutaredoxin"/>
    <property type="match status" value="1"/>
</dbReference>
<dbReference type="CDD" id="cd03185">
    <property type="entry name" value="GST_C_Tau"/>
    <property type="match status" value="1"/>
</dbReference>
<evidence type="ECO:0000313" key="6">
    <source>
        <dbReference type="EMBL" id="KAK1696112.1"/>
    </source>
</evidence>
<keyword evidence="1 4" id="KW-0808">Transferase</keyword>
<dbReference type="Gene3D" id="1.20.1050.10">
    <property type="match status" value="1"/>
</dbReference>
<dbReference type="GO" id="GO:0005829">
    <property type="term" value="C:cytosol"/>
    <property type="evidence" value="ECO:0007669"/>
    <property type="project" value="UniProtKB-SubCell"/>
</dbReference>
<dbReference type="PANTHER" id="PTHR11260">
    <property type="entry name" value="GLUTATHIONE S-TRANSFERASE, GST, SUPERFAMILY, GST DOMAIN CONTAINING"/>
    <property type="match status" value="1"/>
</dbReference>
<feature type="domain" description="GST N-terminal" evidence="5">
    <location>
        <begin position="5"/>
        <end position="84"/>
    </location>
</feature>
<dbReference type="SUPFAM" id="SSF47616">
    <property type="entry name" value="GST C-terminal domain-like"/>
    <property type="match status" value="1"/>
</dbReference>
<gene>
    <name evidence="6" type="ORF">QYE76_012809</name>
</gene>
<dbReference type="Proteomes" id="UP001231189">
    <property type="component" value="Unassembled WGS sequence"/>
</dbReference>
<dbReference type="EMBL" id="JAUUTY010000001">
    <property type="protein sequence ID" value="KAK1696112.1"/>
    <property type="molecule type" value="Genomic_DNA"/>
</dbReference>
<dbReference type="GO" id="GO:0006749">
    <property type="term" value="P:glutathione metabolic process"/>
    <property type="evidence" value="ECO:0007669"/>
    <property type="project" value="InterPro"/>
</dbReference>
<dbReference type="SFLD" id="SFLDG00358">
    <property type="entry name" value="Main_(cytGST)"/>
    <property type="match status" value="1"/>
</dbReference>
<evidence type="ECO:0000256" key="4">
    <source>
        <dbReference type="RuleBase" id="RU369102"/>
    </source>
</evidence>
<dbReference type="Pfam" id="PF02798">
    <property type="entry name" value="GST_N"/>
    <property type="match status" value="1"/>
</dbReference>
<dbReference type="SFLD" id="SFLDS00019">
    <property type="entry name" value="Glutathione_Transferase_(cytos"/>
    <property type="match status" value="1"/>
</dbReference>
<name>A0AAD8TZY2_LOLMU</name>
<dbReference type="CDD" id="cd03058">
    <property type="entry name" value="GST_N_Tau"/>
    <property type="match status" value="1"/>
</dbReference>